<dbReference type="CDD" id="cd00063">
    <property type="entry name" value="FN3"/>
    <property type="match status" value="1"/>
</dbReference>
<feature type="domain" description="Fibronectin type-III" evidence="3">
    <location>
        <begin position="425"/>
        <end position="514"/>
    </location>
</feature>
<organism evidence="4 5">
    <name type="scientific">Emticicia aquatica</name>
    <dbReference type="NCBI Taxonomy" id="1681835"/>
    <lineage>
        <taxon>Bacteria</taxon>
        <taxon>Pseudomonadati</taxon>
        <taxon>Bacteroidota</taxon>
        <taxon>Cytophagia</taxon>
        <taxon>Cytophagales</taxon>
        <taxon>Leadbetterellaceae</taxon>
        <taxon>Emticicia</taxon>
    </lineage>
</organism>
<dbReference type="EMBL" id="CAKLPY010000001">
    <property type="protein sequence ID" value="CAH0995081.1"/>
    <property type="molecule type" value="Genomic_DNA"/>
</dbReference>
<dbReference type="InterPro" id="IPR044023">
    <property type="entry name" value="Ig_7"/>
</dbReference>
<keyword evidence="1" id="KW-0732">Signal</keyword>
<evidence type="ECO:0000313" key="5">
    <source>
        <dbReference type="Proteomes" id="UP000837932"/>
    </source>
</evidence>
<comment type="caution">
    <text evidence="4">The sequence shown here is derived from an EMBL/GenBank/DDBJ whole genome shotgun (WGS) entry which is preliminary data.</text>
</comment>
<protein>
    <recommendedName>
        <fullName evidence="6">Peptidase M12B domain-containing protein</fullName>
    </recommendedName>
</protein>
<dbReference type="InterPro" id="IPR024079">
    <property type="entry name" value="MetalloPept_cat_dom_sf"/>
</dbReference>
<dbReference type="Pfam" id="PF19081">
    <property type="entry name" value="Ig_7"/>
    <property type="match status" value="2"/>
</dbReference>
<feature type="domain" description="Peptidase M12B" evidence="2">
    <location>
        <begin position="211"/>
        <end position="424"/>
    </location>
</feature>
<dbReference type="InterPro" id="IPR013783">
    <property type="entry name" value="Ig-like_fold"/>
</dbReference>
<dbReference type="Pfam" id="PF13688">
    <property type="entry name" value="Reprolysin_5"/>
    <property type="match status" value="1"/>
</dbReference>
<dbReference type="SMART" id="SM00060">
    <property type="entry name" value="FN3"/>
    <property type="match status" value="1"/>
</dbReference>
<dbReference type="InterPro" id="IPR036116">
    <property type="entry name" value="FN3_sf"/>
</dbReference>
<dbReference type="InterPro" id="IPR045474">
    <property type="entry name" value="GEVED"/>
</dbReference>
<evidence type="ECO:0000313" key="4">
    <source>
        <dbReference type="EMBL" id="CAH0995081.1"/>
    </source>
</evidence>
<evidence type="ECO:0008006" key="6">
    <source>
        <dbReference type="Google" id="ProtNLM"/>
    </source>
</evidence>
<dbReference type="NCBIfam" id="NF045639">
    <property type="entry name" value="GCX_COOH"/>
    <property type="match status" value="1"/>
</dbReference>
<dbReference type="Gene3D" id="3.40.390.10">
    <property type="entry name" value="Collagenase (Catalytic Domain)"/>
    <property type="match status" value="1"/>
</dbReference>
<dbReference type="Proteomes" id="UP000837932">
    <property type="component" value="Unassembled WGS sequence"/>
</dbReference>
<evidence type="ECO:0000259" key="2">
    <source>
        <dbReference type="PROSITE" id="PS50215"/>
    </source>
</evidence>
<feature type="chain" id="PRO_5045120032" description="Peptidase M12B domain-containing protein" evidence="1">
    <location>
        <begin position="20"/>
        <end position="897"/>
    </location>
</feature>
<evidence type="ECO:0000256" key="1">
    <source>
        <dbReference type="SAM" id="SignalP"/>
    </source>
</evidence>
<name>A0ABM9AMP4_9BACT</name>
<dbReference type="InterPro" id="IPR001590">
    <property type="entry name" value="Peptidase_M12B"/>
</dbReference>
<proteinExistence type="predicted"/>
<dbReference type="PANTHER" id="PTHR11905">
    <property type="entry name" value="ADAM A DISINTEGRIN AND METALLOPROTEASE DOMAIN"/>
    <property type="match status" value="1"/>
</dbReference>
<keyword evidence="5" id="KW-1185">Reference proteome</keyword>
<dbReference type="PROSITE" id="PS50215">
    <property type="entry name" value="ADAM_MEPRO"/>
    <property type="match status" value="1"/>
</dbReference>
<dbReference type="SUPFAM" id="SSF55486">
    <property type="entry name" value="Metalloproteases ('zincins'), catalytic domain"/>
    <property type="match status" value="1"/>
</dbReference>
<dbReference type="RefSeq" id="WP_238805405.1">
    <property type="nucleotide sequence ID" value="NZ_CAKLPY010000001.1"/>
</dbReference>
<dbReference type="Gene3D" id="2.60.40.10">
    <property type="entry name" value="Immunoglobulins"/>
    <property type="match status" value="1"/>
</dbReference>
<dbReference type="PANTHER" id="PTHR11905:SF159">
    <property type="entry name" value="ADAM METALLOPROTEASE"/>
    <property type="match status" value="1"/>
</dbReference>
<gene>
    <name evidence="4" type="ORF">EMA8858_01201</name>
</gene>
<accession>A0ABM9AMP4</accession>
<dbReference type="PROSITE" id="PS50853">
    <property type="entry name" value="FN3"/>
    <property type="match status" value="1"/>
</dbReference>
<dbReference type="Pfam" id="PF20009">
    <property type="entry name" value="GEVED"/>
    <property type="match status" value="1"/>
</dbReference>
<dbReference type="SUPFAM" id="SSF49265">
    <property type="entry name" value="Fibronectin type III"/>
    <property type="match status" value="1"/>
</dbReference>
<dbReference type="Pfam" id="PF00041">
    <property type="entry name" value="fn3"/>
    <property type="match status" value="1"/>
</dbReference>
<dbReference type="InterPro" id="IPR055015">
    <property type="entry name" value="GCX_COOH"/>
</dbReference>
<reference evidence="4" key="1">
    <citation type="submission" date="2021-12" db="EMBL/GenBank/DDBJ databases">
        <authorList>
            <person name="Rodrigo-Torres L."/>
            <person name="Arahal R. D."/>
            <person name="Lucena T."/>
        </authorList>
    </citation>
    <scope>NUCLEOTIDE SEQUENCE</scope>
    <source>
        <strain evidence="4">CECT 8858</strain>
    </source>
</reference>
<sequence>MNKYFFTCLLLIVTLRISAQKTVFNQINSFKSQINATFFSPFNITTSLTNVSNSFSVNNTSLQLNANAADLRQIESTKPALLNLSVPFSFTNNFDLELIQIDIFGNNFKVVNGSNQEILVERGIYYKGIIKGDKESLVSISIANGEICGIISNKYGNYILGKLRDSNNYILYNDKDLIEKPSFECGVKDEDLKMMLNNEVQSTLLNNVACRAVQIYFEADNAIYLANSSNITSTTNFVNALFAQVAVLYANEGIEIQISQLKIWDIVDPYNSTTTTSAMLNAFSTQVGNTFTGDLAHLISGRSLGGGVAYLDVLCNKGKGISANIGNKVYNVPTFSWEVEVVSHEMGHNFGSPHTQSCSWIGGPIDNCVSPEGSCSSGPTPVNGGTIMSYCHLTSYGINFSNGFGILPGNLIRNRTQNCMGNAVAPTNLSVLEVYNSSVILVWESFAGPYTIEYRPTTSSTWETITSNSNSVQLTGLTQNTAYIWRVKANCSPYVTSNFSTNSTPAIVYCTINHTTGCNNYAIGLNDVIIGGVNYNPSSGCASDGGYSFRFNTVRTLIIGNSYSITLNPLWIGGNDIQAAIWIDYNKNGIFETTEKVFTTSTATSAPITGSFTVPLDSPTKTQTRMRVVSNFFSAPTNPCGSYTYGETEEFLVDIICQSNPSVPVTVGASRCGTGTLTLSASGCAGTYNWYASLNSGSSLGTSSTFTTPTLSNTNNYYVDCTINSCVSTRALAIATVNLIPNAPSVGSVSKLPGQTATLTATSCVGTVKWYSSNTGTTILATGLSFTTPPLVITTSYFADCSINSCTSNTRAIATVTINNCPLILTLASAGDDISSGNITKIASATTSVYPTANITATNKITGIGTRATFQAKSIELKAGFKADNGTIFKAEIGGCN</sequence>
<dbReference type="InterPro" id="IPR003961">
    <property type="entry name" value="FN3_dom"/>
</dbReference>
<feature type="signal peptide" evidence="1">
    <location>
        <begin position="1"/>
        <end position="19"/>
    </location>
</feature>
<evidence type="ECO:0000259" key="3">
    <source>
        <dbReference type="PROSITE" id="PS50853"/>
    </source>
</evidence>